<proteinExistence type="predicted"/>
<comment type="caution">
    <text evidence="1">The sequence shown here is derived from an EMBL/GenBank/DDBJ whole genome shotgun (WGS) entry which is preliminary data.</text>
</comment>
<gene>
    <name evidence="1" type="ORF">Vau01_057200</name>
</gene>
<dbReference type="Gene3D" id="2.40.110.10">
    <property type="entry name" value="Butyryl-CoA Dehydrogenase, subunit A, domain 2"/>
    <property type="match status" value="1"/>
</dbReference>
<dbReference type="InterPro" id="IPR037069">
    <property type="entry name" value="AcylCoA_DH/ox_N_sf"/>
</dbReference>
<evidence type="ECO:0000313" key="1">
    <source>
        <dbReference type="EMBL" id="GIJ58204.1"/>
    </source>
</evidence>
<protein>
    <recommendedName>
        <fullName evidence="3">Acyl-CoA dehydrogenase</fullName>
    </recommendedName>
</protein>
<dbReference type="InterPro" id="IPR009100">
    <property type="entry name" value="AcylCoA_DH/oxidase_NM_dom_sf"/>
</dbReference>
<sequence length="363" mass="38326">MNRNTASARHIGILNAVPEVMMATLVPWRPVTALVRRAVEIADDVLFPAALAVDRADRVPAGHFDRLAGAGLYGLFAPPAVDFPTVAAVTAALAGGCLATAFVWIQHHGPLIAVAERAPHWVPLLASGERTAGIAMASVRGPAPVRVRPVADGYRLDGSVDWVTGWGLVDVVQVAALDENDVVHYLLVDLTPGPTMSADLVDVVTTRASRTATVTFTGHPVPADRLLRTVPLDEWTRSEAAGSTLNGFLSIGVAARCCRLLGPTPLDDEVDRCREALLTADGPDARQSPPSATDLPLPAARAAASELVLRASAALVVHTGSRAVRLDNHAQRIAREAIFLQTFGSRPSIRAALLTRLTRVSPA</sequence>
<accession>A0A8J3Z665</accession>
<dbReference type="Proteomes" id="UP000612585">
    <property type="component" value="Unassembled WGS sequence"/>
</dbReference>
<dbReference type="SUPFAM" id="SSF56645">
    <property type="entry name" value="Acyl-CoA dehydrogenase NM domain-like"/>
    <property type="match status" value="1"/>
</dbReference>
<dbReference type="InterPro" id="IPR046373">
    <property type="entry name" value="Acyl-CoA_Oxase/DH_mid-dom_sf"/>
</dbReference>
<evidence type="ECO:0000313" key="2">
    <source>
        <dbReference type="Proteomes" id="UP000612585"/>
    </source>
</evidence>
<dbReference type="GO" id="GO:0016627">
    <property type="term" value="F:oxidoreductase activity, acting on the CH-CH group of donors"/>
    <property type="evidence" value="ECO:0007669"/>
    <property type="project" value="InterPro"/>
</dbReference>
<organism evidence="1 2">
    <name type="scientific">Virgisporangium aurantiacum</name>
    <dbReference type="NCBI Taxonomy" id="175570"/>
    <lineage>
        <taxon>Bacteria</taxon>
        <taxon>Bacillati</taxon>
        <taxon>Actinomycetota</taxon>
        <taxon>Actinomycetes</taxon>
        <taxon>Micromonosporales</taxon>
        <taxon>Micromonosporaceae</taxon>
        <taxon>Virgisporangium</taxon>
    </lineage>
</organism>
<name>A0A8J3Z665_9ACTN</name>
<dbReference type="GO" id="GO:0050660">
    <property type="term" value="F:flavin adenine dinucleotide binding"/>
    <property type="evidence" value="ECO:0007669"/>
    <property type="project" value="InterPro"/>
</dbReference>
<reference evidence="1" key="1">
    <citation type="submission" date="2021-01" db="EMBL/GenBank/DDBJ databases">
        <title>Whole genome shotgun sequence of Virgisporangium aurantiacum NBRC 16421.</title>
        <authorList>
            <person name="Komaki H."/>
            <person name="Tamura T."/>
        </authorList>
    </citation>
    <scope>NUCLEOTIDE SEQUENCE</scope>
    <source>
        <strain evidence="1">NBRC 16421</strain>
    </source>
</reference>
<dbReference type="Gene3D" id="1.10.540.10">
    <property type="entry name" value="Acyl-CoA dehydrogenase/oxidase, N-terminal domain"/>
    <property type="match status" value="1"/>
</dbReference>
<dbReference type="AlphaFoldDB" id="A0A8J3Z665"/>
<keyword evidence="2" id="KW-1185">Reference proteome</keyword>
<evidence type="ECO:0008006" key="3">
    <source>
        <dbReference type="Google" id="ProtNLM"/>
    </source>
</evidence>
<dbReference type="EMBL" id="BOPG01000034">
    <property type="protein sequence ID" value="GIJ58204.1"/>
    <property type="molecule type" value="Genomic_DNA"/>
</dbReference>